<feature type="transmembrane region" description="Helical" evidence="12">
    <location>
        <begin position="97"/>
        <end position="116"/>
    </location>
</feature>
<dbReference type="GO" id="GO:0008324">
    <property type="term" value="F:monoatomic cation transmembrane transporter activity"/>
    <property type="evidence" value="ECO:0007669"/>
    <property type="project" value="InterPro"/>
</dbReference>
<dbReference type="PROSITE" id="PS51257">
    <property type="entry name" value="PROKAR_LIPOPROTEIN"/>
    <property type="match status" value="1"/>
</dbReference>
<keyword evidence="7 12" id="KW-1133">Transmembrane helix</keyword>
<evidence type="ECO:0000259" key="13">
    <source>
        <dbReference type="Pfam" id="PF01545"/>
    </source>
</evidence>
<dbReference type="GO" id="GO:0031410">
    <property type="term" value="C:cytoplasmic vesicle"/>
    <property type="evidence" value="ECO:0007669"/>
    <property type="project" value="UniProtKB-KW"/>
</dbReference>
<dbReference type="SUPFAM" id="SSF161111">
    <property type="entry name" value="Cation efflux protein transmembrane domain-like"/>
    <property type="match status" value="1"/>
</dbReference>
<dbReference type="OrthoDB" id="9805136at2"/>
<evidence type="ECO:0000256" key="6">
    <source>
        <dbReference type="ARBA" id="ARBA00022833"/>
    </source>
</evidence>
<dbReference type="InterPro" id="IPR026765">
    <property type="entry name" value="Tmem163"/>
</dbReference>
<keyword evidence="8" id="KW-0770">Synapse</keyword>
<comment type="caution">
    <text evidence="14">The sequence shown here is derived from an EMBL/GenBank/DDBJ whole genome shotgun (WGS) entry which is preliminary data.</text>
</comment>
<evidence type="ECO:0000256" key="3">
    <source>
        <dbReference type="ARBA" id="ARBA00008731"/>
    </source>
</evidence>
<evidence type="ECO:0000256" key="1">
    <source>
        <dbReference type="ARBA" id="ARBA00004146"/>
    </source>
</evidence>
<comment type="similarity">
    <text evidence="3">Belongs to the TMEM163 family.</text>
</comment>
<reference evidence="14 15" key="1">
    <citation type="submission" date="2017-10" db="EMBL/GenBank/DDBJ databases">
        <title>Sequencing the genomes of 1000 actinobacteria strains.</title>
        <authorList>
            <person name="Klenk H.-P."/>
        </authorList>
    </citation>
    <scope>NUCLEOTIDE SEQUENCE [LARGE SCALE GENOMIC DNA]</scope>
    <source>
        <strain evidence="14 15">DSM 21801</strain>
    </source>
</reference>
<feature type="region of interest" description="Disordered" evidence="11">
    <location>
        <begin position="286"/>
        <end position="339"/>
    </location>
</feature>
<feature type="transmembrane region" description="Helical" evidence="12">
    <location>
        <begin position="69"/>
        <end position="91"/>
    </location>
</feature>
<evidence type="ECO:0000256" key="10">
    <source>
        <dbReference type="ARBA" id="ARBA00023329"/>
    </source>
</evidence>
<evidence type="ECO:0000313" key="14">
    <source>
        <dbReference type="EMBL" id="PFG21236.1"/>
    </source>
</evidence>
<protein>
    <submittedName>
        <fullName evidence="14">Cation efflux family protein</fullName>
    </submittedName>
</protein>
<dbReference type="InterPro" id="IPR027469">
    <property type="entry name" value="Cation_efflux_TMD_sf"/>
</dbReference>
<dbReference type="PANTHER" id="PTHR31937">
    <property type="entry name" value="TRANSMEMBRANE PROTEIN 163"/>
    <property type="match status" value="1"/>
</dbReference>
<feature type="transmembrane region" description="Helical" evidence="12">
    <location>
        <begin position="206"/>
        <end position="229"/>
    </location>
</feature>
<dbReference type="Gene3D" id="1.20.1510.10">
    <property type="entry name" value="Cation efflux protein transmembrane domain"/>
    <property type="match status" value="1"/>
</dbReference>
<feature type="compositionally biased region" description="Basic and acidic residues" evidence="11">
    <location>
        <begin position="305"/>
        <end position="328"/>
    </location>
</feature>
<feature type="region of interest" description="Disordered" evidence="11">
    <location>
        <begin position="1"/>
        <end position="53"/>
    </location>
</feature>
<evidence type="ECO:0000256" key="5">
    <source>
        <dbReference type="ARBA" id="ARBA00022753"/>
    </source>
</evidence>
<proteinExistence type="inferred from homology"/>
<keyword evidence="6" id="KW-0862">Zinc</keyword>
<dbReference type="PANTHER" id="PTHR31937:SF2">
    <property type="entry name" value="TRANSMEMBRANE PROTEIN 163"/>
    <property type="match status" value="1"/>
</dbReference>
<evidence type="ECO:0000256" key="8">
    <source>
        <dbReference type="ARBA" id="ARBA00023018"/>
    </source>
</evidence>
<evidence type="ECO:0000256" key="4">
    <source>
        <dbReference type="ARBA" id="ARBA00022692"/>
    </source>
</evidence>
<dbReference type="AlphaFoldDB" id="A0A2A9D4I2"/>
<evidence type="ECO:0000256" key="11">
    <source>
        <dbReference type="SAM" id="MobiDB-lite"/>
    </source>
</evidence>
<gene>
    <name evidence="14" type="ORF">ATL40_2859</name>
</gene>
<feature type="transmembrane region" description="Helical" evidence="12">
    <location>
        <begin position="136"/>
        <end position="153"/>
    </location>
</feature>
<feature type="transmembrane region" description="Helical" evidence="12">
    <location>
        <begin position="165"/>
        <end position="185"/>
    </location>
</feature>
<evidence type="ECO:0000256" key="12">
    <source>
        <dbReference type="SAM" id="Phobius"/>
    </source>
</evidence>
<sequence length="362" mass="37007">MSERLPFTSETVPGAGAGPHSGPVPASGAASCDHAHEGARSWGGERLSRPTAPDLTATRRDTLTRRVRWIVVATITYNVIEAVVALVAGAAASSSALIAFGLDSVVEVLSAAAVAWQFSARTHALREQRERHAMRLIGVSFIGLAAMVTIDSLRSLFGGEEAQHSGVGIALAAVSLAIMPALSWFERRTGRELGSASAVADSKQTLLCTYLSAVLLVGLLLNSAVGWSWADPIAALVIAGIAVREGVQAWRGDGCCSPAELLADPGHTATGAHGCCESTPADAAAEPPADDDCCTPANPTAAGLREGRGDAPTEERQAPAEASAHDGAETGAETGAGAGERLAVIRGRGSCACCASTPDRRS</sequence>
<keyword evidence="15" id="KW-1185">Reference proteome</keyword>
<comment type="subcellular location">
    <subcellularLocation>
        <location evidence="2">Cytoplasmic vesicle</location>
        <location evidence="2">Secretory vesicle</location>
        <location evidence="2">Synaptic vesicle membrane</location>
        <topology evidence="2">Multi-pass membrane protein</topology>
    </subcellularLocation>
    <subcellularLocation>
        <location evidence="1">Early endosome membrane</location>
    </subcellularLocation>
</comment>
<keyword evidence="9 12" id="KW-0472">Membrane</keyword>
<accession>A0A2A9D4I2</accession>
<evidence type="ECO:0000256" key="9">
    <source>
        <dbReference type="ARBA" id="ARBA00023136"/>
    </source>
</evidence>
<evidence type="ECO:0000256" key="7">
    <source>
        <dbReference type="ARBA" id="ARBA00022989"/>
    </source>
</evidence>
<name>A0A2A9D4I2_9MICO</name>
<keyword evidence="10" id="KW-0968">Cytoplasmic vesicle</keyword>
<dbReference type="Proteomes" id="UP000224915">
    <property type="component" value="Unassembled WGS sequence"/>
</dbReference>
<evidence type="ECO:0000256" key="2">
    <source>
        <dbReference type="ARBA" id="ARBA00004644"/>
    </source>
</evidence>
<dbReference type="GO" id="GO:0016020">
    <property type="term" value="C:membrane"/>
    <property type="evidence" value="ECO:0007669"/>
    <property type="project" value="InterPro"/>
</dbReference>
<dbReference type="InterPro" id="IPR058533">
    <property type="entry name" value="Cation_efflux_TM"/>
</dbReference>
<evidence type="ECO:0000313" key="15">
    <source>
        <dbReference type="Proteomes" id="UP000224915"/>
    </source>
</evidence>
<organism evidence="14 15">
    <name type="scientific">Serinibacter salmoneus</name>
    <dbReference type="NCBI Taxonomy" id="556530"/>
    <lineage>
        <taxon>Bacteria</taxon>
        <taxon>Bacillati</taxon>
        <taxon>Actinomycetota</taxon>
        <taxon>Actinomycetes</taxon>
        <taxon>Micrococcales</taxon>
        <taxon>Beutenbergiaceae</taxon>
        <taxon>Serinibacter</taxon>
    </lineage>
</organism>
<dbReference type="EMBL" id="PDJD01000001">
    <property type="protein sequence ID" value="PFG21236.1"/>
    <property type="molecule type" value="Genomic_DNA"/>
</dbReference>
<keyword evidence="4 12" id="KW-0812">Transmembrane</keyword>
<dbReference type="Pfam" id="PF01545">
    <property type="entry name" value="Cation_efflux"/>
    <property type="match status" value="1"/>
</dbReference>
<feature type="domain" description="Cation efflux protein transmembrane" evidence="13">
    <location>
        <begin position="73"/>
        <end position="247"/>
    </location>
</feature>
<keyword evidence="5" id="KW-0967">Endosome</keyword>